<reference evidence="2 3" key="1">
    <citation type="submission" date="2023-01" db="EMBL/GenBank/DDBJ databases">
        <title>Analysis of 21 Apiospora genomes using comparative genomics revels a genus with tremendous synthesis potential of carbohydrate active enzymes and secondary metabolites.</title>
        <authorList>
            <person name="Sorensen T."/>
        </authorList>
    </citation>
    <scope>NUCLEOTIDE SEQUENCE [LARGE SCALE GENOMIC DNA]</scope>
    <source>
        <strain evidence="2 3">CBS 114990</strain>
    </source>
</reference>
<keyword evidence="3" id="KW-1185">Reference proteome</keyword>
<name>A0ABR1XEC5_9PEZI</name>
<gene>
    <name evidence="2" type="ORF">PG997_001657</name>
</gene>
<feature type="region of interest" description="Disordered" evidence="1">
    <location>
        <begin position="1"/>
        <end position="22"/>
    </location>
</feature>
<feature type="compositionally biased region" description="Polar residues" evidence="1">
    <location>
        <begin position="72"/>
        <end position="81"/>
    </location>
</feature>
<dbReference type="GeneID" id="92039032"/>
<comment type="caution">
    <text evidence="2">The sequence shown here is derived from an EMBL/GenBank/DDBJ whole genome shotgun (WGS) entry which is preliminary data.</text>
</comment>
<organism evidence="2 3">
    <name type="scientific">Apiospora hydei</name>
    <dbReference type="NCBI Taxonomy" id="1337664"/>
    <lineage>
        <taxon>Eukaryota</taxon>
        <taxon>Fungi</taxon>
        <taxon>Dikarya</taxon>
        <taxon>Ascomycota</taxon>
        <taxon>Pezizomycotina</taxon>
        <taxon>Sordariomycetes</taxon>
        <taxon>Xylariomycetidae</taxon>
        <taxon>Amphisphaeriales</taxon>
        <taxon>Apiosporaceae</taxon>
        <taxon>Apiospora</taxon>
    </lineage>
</organism>
<evidence type="ECO:0000313" key="3">
    <source>
        <dbReference type="Proteomes" id="UP001433268"/>
    </source>
</evidence>
<sequence length="95" mass="10507">MSSISASGRGSRHTLLNPSHACTRTTNLADFIFEGATYTKPTTKPTFDRVNAAREPRDQRHGPPPEDDRTSESSNTPNTPCSRREVPQLPRSARN</sequence>
<evidence type="ECO:0000313" key="2">
    <source>
        <dbReference type="EMBL" id="KAK8094972.1"/>
    </source>
</evidence>
<accession>A0ABR1XEC5</accession>
<protein>
    <submittedName>
        <fullName evidence="2">Uncharacterized protein</fullName>
    </submittedName>
</protein>
<feature type="region of interest" description="Disordered" evidence="1">
    <location>
        <begin position="37"/>
        <end position="95"/>
    </location>
</feature>
<dbReference type="RefSeq" id="XP_066675745.1">
    <property type="nucleotide sequence ID" value="XM_066805972.1"/>
</dbReference>
<dbReference type="EMBL" id="JAQQWN010000002">
    <property type="protein sequence ID" value="KAK8094972.1"/>
    <property type="molecule type" value="Genomic_DNA"/>
</dbReference>
<dbReference type="Proteomes" id="UP001433268">
    <property type="component" value="Unassembled WGS sequence"/>
</dbReference>
<proteinExistence type="predicted"/>
<evidence type="ECO:0000256" key="1">
    <source>
        <dbReference type="SAM" id="MobiDB-lite"/>
    </source>
</evidence>
<feature type="compositionally biased region" description="Basic and acidic residues" evidence="1">
    <location>
        <begin position="51"/>
        <end position="71"/>
    </location>
</feature>